<dbReference type="Proteomes" id="UP001223072">
    <property type="component" value="Unassembled WGS sequence"/>
</dbReference>
<evidence type="ECO:0008006" key="4">
    <source>
        <dbReference type="Google" id="ProtNLM"/>
    </source>
</evidence>
<sequence length="126" mass="13557">MLTSHFSRTEWWIAAIVAGLALAVAIQSLVPARKDKWKAVLPPVGAAVFVVLSTRTSPDDGENTALMLFTAMALGLSITRVIFTRYIGRQLELVRSGQPMESPTSRQTAVFLLTFAAVVAAIVATL</sequence>
<feature type="transmembrane region" description="Helical" evidence="1">
    <location>
        <begin position="108"/>
        <end position="125"/>
    </location>
</feature>
<evidence type="ECO:0000313" key="2">
    <source>
        <dbReference type="EMBL" id="MDQ0930126.1"/>
    </source>
</evidence>
<keyword evidence="1" id="KW-1133">Transmembrane helix</keyword>
<dbReference type="RefSeq" id="WP_307624440.1">
    <property type="nucleotide sequence ID" value="NZ_JAUSZS010000002.1"/>
</dbReference>
<feature type="transmembrane region" description="Helical" evidence="1">
    <location>
        <begin position="12"/>
        <end position="30"/>
    </location>
</feature>
<name>A0ABU0RDR9_9ACTN</name>
<evidence type="ECO:0000313" key="3">
    <source>
        <dbReference type="Proteomes" id="UP001223072"/>
    </source>
</evidence>
<protein>
    <recommendedName>
        <fullName evidence="4">DUF1453 domain-containing protein</fullName>
    </recommendedName>
</protein>
<dbReference type="EMBL" id="JAUSZS010000002">
    <property type="protein sequence ID" value="MDQ0930126.1"/>
    <property type="molecule type" value="Genomic_DNA"/>
</dbReference>
<reference evidence="2 3" key="1">
    <citation type="submission" date="2023-07" db="EMBL/GenBank/DDBJ databases">
        <title>Comparative genomics of wheat-associated soil bacteria to identify genetic determinants of phenazine resistance.</title>
        <authorList>
            <person name="Mouncey N."/>
        </authorList>
    </citation>
    <scope>NUCLEOTIDE SEQUENCE [LARGE SCALE GENOMIC DNA]</scope>
    <source>
        <strain evidence="2 3">W2I16</strain>
    </source>
</reference>
<comment type="caution">
    <text evidence="2">The sequence shown here is derived from an EMBL/GenBank/DDBJ whole genome shotgun (WGS) entry which is preliminary data.</text>
</comment>
<feature type="transmembrane region" description="Helical" evidence="1">
    <location>
        <begin position="37"/>
        <end position="54"/>
    </location>
</feature>
<keyword evidence="1" id="KW-0812">Transmembrane</keyword>
<feature type="transmembrane region" description="Helical" evidence="1">
    <location>
        <begin position="66"/>
        <end position="87"/>
    </location>
</feature>
<accession>A0ABU0RDR9</accession>
<keyword evidence="1" id="KW-0472">Membrane</keyword>
<keyword evidence="3" id="KW-1185">Reference proteome</keyword>
<proteinExistence type="predicted"/>
<evidence type="ECO:0000256" key="1">
    <source>
        <dbReference type="SAM" id="Phobius"/>
    </source>
</evidence>
<gene>
    <name evidence="2" type="ORF">QFZ49_000033</name>
</gene>
<organism evidence="2 3">
    <name type="scientific">Streptomyces turgidiscabies</name>
    <dbReference type="NCBI Taxonomy" id="85558"/>
    <lineage>
        <taxon>Bacteria</taxon>
        <taxon>Bacillati</taxon>
        <taxon>Actinomycetota</taxon>
        <taxon>Actinomycetes</taxon>
        <taxon>Kitasatosporales</taxon>
        <taxon>Streptomycetaceae</taxon>
        <taxon>Streptomyces</taxon>
    </lineage>
</organism>